<dbReference type="PROSITE" id="PS00765">
    <property type="entry name" value="P_GLUCOSE_ISOMERASE_1"/>
    <property type="match status" value="1"/>
</dbReference>
<feature type="active site" description="Proton donor" evidence="8">
    <location>
        <position position="329"/>
    </location>
</feature>
<name>A0A4R3N6M4_9GAMM</name>
<evidence type="ECO:0000256" key="8">
    <source>
        <dbReference type="HAMAP-Rule" id="MF_00473"/>
    </source>
</evidence>
<evidence type="ECO:0000313" key="10">
    <source>
        <dbReference type="EMBL" id="TCT24434.1"/>
    </source>
</evidence>
<comment type="function">
    <text evidence="8">Catalyzes the reversible isomerization of glucose-6-phosphate to fructose-6-phosphate.</text>
</comment>
<dbReference type="PANTHER" id="PTHR11469">
    <property type="entry name" value="GLUCOSE-6-PHOSPHATE ISOMERASE"/>
    <property type="match status" value="1"/>
</dbReference>
<comment type="caution">
    <text evidence="10">The sequence shown here is derived from an EMBL/GenBank/DDBJ whole genome shotgun (WGS) entry which is preliminary data.</text>
</comment>
<evidence type="ECO:0000256" key="3">
    <source>
        <dbReference type="ARBA" id="ARBA00022432"/>
    </source>
</evidence>
<dbReference type="RefSeq" id="WP_275895185.1">
    <property type="nucleotide sequence ID" value="NZ_MSZW01000020.1"/>
</dbReference>
<comment type="catalytic activity">
    <reaction evidence="7 8 9">
        <text>alpha-D-glucose 6-phosphate = beta-D-fructose 6-phosphate</text>
        <dbReference type="Rhea" id="RHEA:11816"/>
        <dbReference type="ChEBI" id="CHEBI:57634"/>
        <dbReference type="ChEBI" id="CHEBI:58225"/>
        <dbReference type="EC" id="5.3.1.9"/>
    </reaction>
</comment>
<dbReference type="InterPro" id="IPR018189">
    <property type="entry name" value="Phosphoglucose_isomerase_CS"/>
</dbReference>
<dbReference type="GO" id="GO:0006094">
    <property type="term" value="P:gluconeogenesis"/>
    <property type="evidence" value="ECO:0007669"/>
    <property type="project" value="UniProtKB-UniRule"/>
</dbReference>
<dbReference type="NCBIfam" id="NF001211">
    <property type="entry name" value="PRK00179.1"/>
    <property type="match status" value="1"/>
</dbReference>
<dbReference type="PANTHER" id="PTHR11469:SF1">
    <property type="entry name" value="GLUCOSE-6-PHOSPHATE ISOMERASE"/>
    <property type="match status" value="1"/>
</dbReference>
<keyword evidence="3 8" id="KW-0312">Gluconeogenesis</keyword>
<sequence length="510" mass="54846">MSALLDGLQAHAQRLDGMPLARLLRDDPARAKEFALRCGPLYANFARQRYDRAALDALFVIAERADLAGALRRLLDGDTVNPTEDRPALHSALRGAATGSAFALAARAQALAAQLRMRELIDALAAGPVTDIVSIGIGGSDLGPRLVVDALALPGARFRVHFISNVDGHAARRVLAALDPARTAAVMISKTFGTQETLLNGAIVREWLGDDTRLYAVSTNAARVADFGIPPERTLPMWDWVGGRYSLWSAVGFPIALALGMERFEQLLEGAAALDAHALAAPLRENLPAWHALTAVWNRNGLHAATQAVLPYDDRLKLLPAYLQQLVMESLGKRVHLDGREVGIDTVPVWWGGAGTDTQHSFFQALHQGTQVVPADFIGVLRAEHPFAANHAALLANLLAQTEALANGQDSDDPHRRYPGNRPSTLLLLDALTPQALGMLIALYEHSVYLQSVLWEINAFDQFGVELGKQLASRLLPAVQGRGEAAAQVHDPVTRALLDELRAGQAPGAA</sequence>
<dbReference type="PRINTS" id="PR00662">
    <property type="entry name" value="G6PISOMERASE"/>
</dbReference>
<feature type="active site" evidence="8">
    <location>
        <position position="469"/>
    </location>
</feature>
<comment type="similarity">
    <text evidence="2 8 9">Belongs to the GPI family.</text>
</comment>
<protein>
    <recommendedName>
        <fullName evidence="8">Glucose-6-phosphate isomerase</fullName>
        <shortName evidence="8">GPI</shortName>
        <ecNumber evidence="8">5.3.1.9</ecNumber>
    </recommendedName>
    <alternativeName>
        <fullName evidence="8">Phosphoglucose isomerase</fullName>
        <shortName evidence="8">PGI</shortName>
    </alternativeName>
    <alternativeName>
        <fullName evidence="8">Phosphohexose isomerase</fullName>
        <shortName evidence="8">PHI</shortName>
    </alternativeName>
</protein>
<evidence type="ECO:0000256" key="4">
    <source>
        <dbReference type="ARBA" id="ARBA00022490"/>
    </source>
</evidence>
<dbReference type="InterPro" id="IPR023096">
    <property type="entry name" value="G6P_Isomerase_C"/>
</dbReference>
<comment type="subcellular location">
    <subcellularLocation>
        <location evidence="8">Cytoplasm</location>
    </subcellularLocation>
</comment>
<dbReference type="InterPro" id="IPR046348">
    <property type="entry name" value="SIS_dom_sf"/>
</dbReference>
<dbReference type="InterPro" id="IPR001672">
    <property type="entry name" value="G6P_Isomerase"/>
</dbReference>
<dbReference type="UniPathway" id="UPA00138"/>
<dbReference type="GO" id="GO:0004347">
    <property type="term" value="F:glucose-6-phosphate isomerase activity"/>
    <property type="evidence" value="ECO:0007669"/>
    <property type="project" value="UniProtKB-UniRule"/>
</dbReference>
<dbReference type="AlphaFoldDB" id="A0A4R3N6M4"/>
<dbReference type="GO" id="GO:0097367">
    <property type="term" value="F:carbohydrate derivative binding"/>
    <property type="evidence" value="ECO:0007669"/>
    <property type="project" value="InterPro"/>
</dbReference>
<dbReference type="UniPathway" id="UPA00109">
    <property type="reaction ID" value="UER00181"/>
</dbReference>
<evidence type="ECO:0000256" key="9">
    <source>
        <dbReference type="RuleBase" id="RU000612"/>
    </source>
</evidence>
<dbReference type="Gene3D" id="3.40.50.10490">
    <property type="entry name" value="Glucose-6-phosphate isomerase like protein, domain 1"/>
    <property type="match status" value="2"/>
</dbReference>
<evidence type="ECO:0000256" key="7">
    <source>
        <dbReference type="ARBA" id="ARBA00029321"/>
    </source>
</evidence>
<accession>A0A4R3N6M4</accession>
<keyword evidence="5 8" id="KW-0324">Glycolysis</keyword>
<dbReference type="FunFam" id="3.40.50.10490:FF:000060">
    <property type="entry name" value="Glucose-6-phosphate isomerase"/>
    <property type="match status" value="1"/>
</dbReference>
<comment type="pathway">
    <text evidence="1 8 9">Carbohydrate degradation; glycolysis; D-glyceraldehyde 3-phosphate and glycerone phosphate from D-glucose: step 2/4.</text>
</comment>
<dbReference type="HAMAP" id="MF_00473">
    <property type="entry name" value="G6P_isomerase"/>
    <property type="match status" value="1"/>
</dbReference>
<evidence type="ECO:0000256" key="5">
    <source>
        <dbReference type="ARBA" id="ARBA00023152"/>
    </source>
</evidence>
<keyword evidence="11" id="KW-1185">Reference proteome</keyword>
<dbReference type="GO" id="GO:0048029">
    <property type="term" value="F:monosaccharide binding"/>
    <property type="evidence" value="ECO:0007669"/>
    <property type="project" value="TreeGrafter"/>
</dbReference>
<evidence type="ECO:0000256" key="2">
    <source>
        <dbReference type="ARBA" id="ARBA00006604"/>
    </source>
</evidence>
<dbReference type="Pfam" id="PF00342">
    <property type="entry name" value="PGI"/>
    <property type="match status" value="1"/>
</dbReference>
<feature type="active site" evidence="8">
    <location>
        <position position="360"/>
    </location>
</feature>
<keyword evidence="6 8" id="KW-0413">Isomerase</keyword>
<dbReference type="Proteomes" id="UP000295414">
    <property type="component" value="Unassembled WGS sequence"/>
</dbReference>
<organism evidence="10 11">
    <name type="scientific">Thermomonas haemolytica</name>
    <dbReference type="NCBI Taxonomy" id="141949"/>
    <lineage>
        <taxon>Bacteria</taxon>
        <taxon>Pseudomonadati</taxon>
        <taxon>Pseudomonadota</taxon>
        <taxon>Gammaproteobacteria</taxon>
        <taxon>Lysobacterales</taxon>
        <taxon>Lysobacteraceae</taxon>
        <taxon>Thermomonas</taxon>
    </lineage>
</organism>
<dbReference type="GO" id="GO:0051156">
    <property type="term" value="P:glucose 6-phosphate metabolic process"/>
    <property type="evidence" value="ECO:0007669"/>
    <property type="project" value="TreeGrafter"/>
</dbReference>
<evidence type="ECO:0000313" key="11">
    <source>
        <dbReference type="Proteomes" id="UP000295414"/>
    </source>
</evidence>
<dbReference type="SUPFAM" id="SSF53697">
    <property type="entry name" value="SIS domain"/>
    <property type="match status" value="1"/>
</dbReference>
<evidence type="ECO:0000256" key="6">
    <source>
        <dbReference type="ARBA" id="ARBA00023235"/>
    </source>
</evidence>
<dbReference type="InterPro" id="IPR035476">
    <property type="entry name" value="SIS_PGI_1"/>
</dbReference>
<dbReference type="Gene3D" id="1.10.1390.10">
    <property type="match status" value="1"/>
</dbReference>
<comment type="pathway">
    <text evidence="8">Carbohydrate biosynthesis; gluconeogenesis.</text>
</comment>
<dbReference type="GO" id="GO:0006096">
    <property type="term" value="P:glycolytic process"/>
    <property type="evidence" value="ECO:0007669"/>
    <property type="project" value="UniProtKB-UniRule"/>
</dbReference>
<proteinExistence type="inferred from homology"/>
<keyword evidence="4 8" id="KW-0963">Cytoplasm</keyword>
<dbReference type="CDD" id="cd05016">
    <property type="entry name" value="SIS_PGI_2"/>
    <property type="match status" value="1"/>
</dbReference>
<reference evidence="10 11" key="1">
    <citation type="submission" date="2019-03" db="EMBL/GenBank/DDBJ databases">
        <title>Genomic Encyclopedia of Type Strains, Phase IV (KMG-IV): sequencing the most valuable type-strain genomes for metagenomic binning, comparative biology and taxonomic classification.</title>
        <authorList>
            <person name="Goeker M."/>
        </authorList>
    </citation>
    <scope>NUCLEOTIDE SEQUENCE [LARGE SCALE GENOMIC DNA]</scope>
    <source>
        <strain evidence="10 11">DSM 13605</strain>
    </source>
</reference>
<dbReference type="InterPro" id="IPR035482">
    <property type="entry name" value="SIS_PGI_2"/>
</dbReference>
<dbReference type="EMBL" id="SMAP01000004">
    <property type="protein sequence ID" value="TCT24434.1"/>
    <property type="molecule type" value="Genomic_DNA"/>
</dbReference>
<dbReference type="GO" id="GO:0005829">
    <property type="term" value="C:cytosol"/>
    <property type="evidence" value="ECO:0007669"/>
    <property type="project" value="TreeGrafter"/>
</dbReference>
<evidence type="ECO:0000256" key="1">
    <source>
        <dbReference type="ARBA" id="ARBA00004926"/>
    </source>
</evidence>
<dbReference type="EC" id="5.3.1.9" evidence="8"/>
<dbReference type="PROSITE" id="PS51463">
    <property type="entry name" value="P_GLUCOSE_ISOMERASE_3"/>
    <property type="match status" value="1"/>
</dbReference>
<gene>
    <name evidence="8" type="primary">pgi</name>
    <name evidence="10" type="ORF">EDC34_104121</name>
</gene>
<dbReference type="CDD" id="cd05015">
    <property type="entry name" value="SIS_PGI_1"/>
    <property type="match status" value="1"/>
</dbReference>
<dbReference type="PROSITE" id="PS00174">
    <property type="entry name" value="P_GLUCOSE_ISOMERASE_2"/>
    <property type="match status" value="1"/>
</dbReference>